<dbReference type="Proteomes" id="UP001165082">
    <property type="component" value="Unassembled WGS sequence"/>
</dbReference>
<dbReference type="PANTHER" id="PTHR12272:SF11">
    <property type="entry name" value="PAN2-PAN3 DEADENYLATION COMPLEX SUBUNIT PAN3"/>
    <property type="match status" value="1"/>
</dbReference>
<dbReference type="InterPro" id="IPR011009">
    <property type="entry name" value="Kinase-like_dom_sf"/>
</dbReference>
<accession>A0A9W7AXU3</accession>
<evidence type="ECO:0000256" key="6">
    <source>
        <dbReference type="ARBA" id="ARBA00023054"/>
    </source>
</evidence>
<keyword evidence="6" id="KW-0175">Coiled coil</keyword>
<sequence length="618" mass="67615">MEFVPGAGLQPAGSSHAQNQAQSTYQQGQYQQQGFQGEGLSWGDQSWDQSPPESDFGLNTGEYGTLSTQAHEFVPGGGGAGGAQQQAMGVGQAQQQGGQVMVSRNGAVFAVAAEEAGNYEDPQAAKFEGYGQGVVGGMYSGMEGDSGVGKGGVRQTSFPSESHFSSQSTEKRPSGWDWAQGSTTIPAPPKRTLHSLGVPDSLWRHFQGLSNEQSRQMQPDDPRYKEIPPKYHSAFCLDDPDLDSATTSARQSGSFGYPSVLYKVVSQEDGFPYALRRFDNVKCSHKIAGAAMEAWKRVRHPNIVKLSSCYVLNRALFFVHEYFVGSSTLTERYLDKRGPLLQERLVWSYVVQCAAVLRAIHGSHLACRAMQPTHILRTPGGRIRVNCVGVVDVLEFEARKQLSDLQKEDICDLGRLVMSLCTRSMITGLTSTEAMGKAAAFVQQHYSQELYGLMATLLRKPVTIFDACGMVGHHAMDELDMVHAVCDSYESQLYREFESGRSSRLLTKLNLVVERPEMGMDKQWSETGDRYVLKLFRDYVFHQTDAGGNPVMDLGHVVSSLNKLDAGDGEKICLAGRDGMAMLVVSYGDVARCLEGAYEELCVRSLQGRQQGGGGGYY</sequence>
<keyword evidence="5" id="KW-0067">ATP-binding</keyword>
<dbReference type="OrthoDB" id="204958at2759"/>
<evidence type="ECO:0000256" key="2">
    <source>
        <dbReference type="ARBA" id="ARBA00022490"/>
    </source>
</evidence>
<dbReference type="AlphaFoldDB" id="A0A9W7AXU3"/>
<dbReference type="GO" id="GO:0005524">
    <property type="term" value="F:ATP binding"/>
    <property type="evidence" value="ECO:0007669"/>
    <property type="project" value="UniProtKB-KW"/>
</dbReference>
<proteinExistence type="predicted"/>
<dbReference type="Gene3D" id="1.10.510.10">
    <property type="entry name" value="Transferase(Phosphotransferase) domain 1"/>
    <property type="match status" value="1"/>
</dbReference>
<dbReference type="GO" id="GO:0000932">
    <property type="term" value="C:P-body"/>
    <property type="evidence" value="ECO:0007669"/>
    <property type="project" value="TreeGrafter"/>
</dbReference>
<evidence type="ECO:0000256" key="5">
    <source>
        <dbReference type="ARBA" id="ARBA00022840"/>
    </source>
</evidence>
<comment type="caution">
    <text evidence="9">The sequence shown here is derived from an EMBL/GenBank/DDBJ whole genome shotgun (WGS) entry which is preliminary data.</text>
</comment>
<dbReference type="GO" id="GO:0004672">
    <property type="term" value="F:protein kinase activity"/>
    <property type="evidence" value="ECO:0007669"/>
    <property type="project" value="InterPro"/>
</dbReference>
<protein>
    <recommendedName>
        <fullName evidence="8">Protein kinase domain-containing protein</fullName>
    </recommendedName>
</protein>
<evidence type="ECO:0000256" key="1">
    <source>
        <dbReference type="ARBA" id="ARBA00004496"/>
    </source>
</evidence>
<keyword evidence="2" id="KW-0963">Cytoplasm</keyword>
<dbReference type="SUPFAM" id="SSF56112">
    <property type="entry name" value="Protein kinase-like (PK-like)"/>
    <property type="match status" value="1"/>
</dbReference>
<feature type="compositionally biased region" description="Low complexity" evidence="7">
    <location>
        <begin position="155"/>
        <end position="168"/>
    </location>
</feature>
<evidence type="ECO:0000313" key="9">
    <source>
        <dbReference type="EMBL" id="GMH75895.1"/>
    </source>
</evidence>
<dbReference type="PANTHER" id="PTHR12272">
    <property type="entry name" value="DEADENYLATION COMPLEX SUBUNIT PAN3"/>
    <property type="match status" value="1"/>
</dbReference>
<feature type="domain" description="Protein kinase" evidence="8">
    <location>
        <begin position="244"/>
        <end position="518"/>
    </location>
</feature>
<keyword evidence="4" id="KW-0547">Nucleotide-binding</keyword>
<evidence type="ECO:0000313" key="10">
    <source>
        <dbReference type="Proteomes" id="UP001165082"/>
    </source>
</evidence>
<dbReference type="Pfam" id="PF18101">
    <property type="entry name" value="Pan3_CK"/>
    <property type="match status" value="1"/>
</dbReference>
<evidence type="ECO:0000259" key="8">
    <source>
        <dbReference type="PROSITE" id="PS50011"/>
    </source>
</evidence>
<reference evidence="9" key="1">
    <citation type="submission" date="2022-07" db="EMBL/GenBank/DDBJ databases">
        <title>Genome analysis of Parmales, a sister group of diatoms, reveals the evolutionary specialization of diatoms from phago-mixotrophs to photoautotrophs.</title>
        <authorList>
            <person name="Ban H."/>
            <person name="Sato S."/>
            <person name="Yoshikawa S."/>
            <person name="Kazumasa Y."/>
            <person name="Nakamura Y."/>
            <person name="Ichinomiya M."/>
            <person name="Saitoh K."/>
            <person name="Sato N."/>
            <person name="Blanc-Mathieu R."/>
            <person name="Endo H."/>
            <person name="Kuwata A."/>
            <person name="Ogata H."/>
        </authorList>
    </citation>
    <scope>NUCLEOTIDE SEQUENCE</scope>
</reference>
<dbReference type="GO" id="GO:0000289">
    <property type="term" value="P:nuclear-transcribed mRNA poly(A) tail shortening"/>
    <property type="evidence" value="ECO:0007669"/>
    <property type="project" value="InterPro"/>
</dbReference>
<dbReference type="InterPro" id="IPR030844">
    <property type="entry name" value="PAN3"/>
</dbReference>
<name>A0A9W7AXU3_9STRA</name>
<gene>
    <name evidence="9" type="ORF">TrRE_jg10441</name>
</gene>
<dbReference type="EMBL" id="BRXZ01001645">
    <property type="protein sequence ID" value="GMH75895.1"/>
    <property type="molecule type" value="Genomic_DNA"/>
</dbReference>
<feature type="region of interest" description="Disordered" evidence="7">
    <location>
        <begin position="1"/>
        <end position="91"/>
    </location>
</feature>
<keyword evidence="10" id="KW-1185">Reference proteome</keyword>
<feature type="compositionally biased region" description="Polar residues" evidence="7">
    <location>
        <begin position="43"/>
        <end position="52"/>
    </location>
</feature>
<organism evidence="9 10">
    <name type="scientific">Triparma retinervis</name>
    <dbReference type="NCBI Taxonomy" id="2557542"/>
    <lineage>
        <taxon>Eukaryota</taxon>
        <taxon>Sar</taxon>
        <taxon>Stramenopiles</taxon>
        <taxon>Ochrophyta</taxon>
        <taxon>Bolidophyceae</taxon>
        <taxon>Parmales</taxon>
        <taxon>Triparmaceae</taxon>
        <taxon>Triparma</taxon>
    </lineage>
</organism>
<evidence type="ECO:0000256" key="4">
    <source>
        <dbReference type="ARBA" id="ARBA00022741"/>
    </source>
</evidence>
<dbReference type="InterPro" id="IPR000719">
    <property type="entry name" value="Prot_kinase_dom"/>
</dbReference>
<dbReference type="GO" id="GO:0006397">
    <property type="term" value="P:mRNA processing"/>
    <property type="evidence" value="ECO:0007669"/>
    <property type="project" value="UniProtKB-KW"/>
</dbReference>
<dbReference type="Gene3D" id="1.20.5.5160">
    <property type="match status" value="1"/>
</dbReference>
<dbReference type="Pfam" id="PF00069">
    <property type="entry name" value="Pkinase"/>
    <property type="match status" value="1"/>
</dbReference>
<feature type="region of interest" description="Disordered" evidence="7">
    <location>
        <begin position="146"/>
        <end position="193"/>
    </location>
</feature>
<dbReference type="GO" id="GO:0031251">
    <property type="term" value="C:PAN complex"/>
    <property type="evidence" value="ECO:0007669"/>
    <property type="project" value="InterPro"/>
</dbReference>
<keyword evidence="3" id="KW-0507">mRNA processing</keyword>
<evidence type="ECO:0000256" key="7">
    <source>
        <dbReference type="SAM" id="MobiDB-lite"/>
    </source>
</evidence>
<dbReference type="PROSITE" id="PS50011">
    <property type="entry name" value="PROTEIN_KINASE_DOM"/>
    <property type="match status" value="1"/>
</dbReference>
<evidence type="ECO:0000256" key="3">
    <source>
        <dbReference type="ARBA" id="ARBA00022664"/>
    </source>
</evidence>
<feature type="compositionally biased region" description="Low complexity" evidence="7">
    <location>
        <begin position="18"/>
        <end position="39"/>
    </location>
</feature>
<dbReference type="Gene3D" id="1.10.287.3700">
    <property type="match status" value="1"/>
</dbReference>
<dbReference type="FunFam" id="1.10.287.3700:FF:000001">
    <property type="entry name" value="PAN2-PAN3 deadenylation complex subunit PAN3"/>
    <property type="match status" value="1"/>
</dbReference>
<dbReference type="GO" id="GO:0008143">
    <property type="term" value="F:poly(A) binding"/>
    <property type="evidence" value="ECO:0007669"/>
    <property type="project" value="TreeGrafter"/>
</dbReference>
<comment type="subcellular location">
    <subcellularLocation>
        <location evidence="1">Cytoplasm</location>
    </subcellularLocation>
</comment>
<dbReference type="InterPro" id="IPR041332">
    <property type="entry name" value="Pan3_CK"/>
</dbReference>